<keyword evidence="2" id="KW-1185">Reference proteome</keyword>
<evidence type="ECO:0000313" key="1">
    <source>
        <dbReference type="EMBL" id="MDT8903266.1"/>
    </source>
</evidence>
<dbReference type="RefSeq" id="WP_413781726.1">
    <property type="nucleotide sequence ID" value="NZ_JAUOZS010000001.1"/>
</dbReference>
<dbReference type="InterPro" id="IPR010985">
    <property type="entry name" value="Ribbon_hlx_hlx"/>
</dbReference>
<protein>
    <submittedName>
        <fullName evidence="1">Toxin-antitoxin system HicB family antitoxin</fullName>
    </submittedName>
</protein>
<accession>A0ABU3P2L3</accession>
<gene>
    <name evidence="1" type="ORF">Q4T40_18680</name>
</gene>
<reference evidence="1 2" key="1">
    <citation type="submission" date="2023-07" db="EMBL/GenBank/DDBJ databases">
        <title>The novel representative of Negativicutes class, Anaeroselena agilis gen. nov. sp. nov.</title>
        <authorList>
            <person name="Prokofeva M.I."/>
            <person name="Elcheninov A.G."/>
            <person name="Klyukina A."/>
            <person name="Kublanov I.V."/>
            <person name="Frolov E.N."/>
            <person name="Podosokorskaya O.A."/>
        </authorList>
    </citation>
    <scope>NUCLEOTIDE SEQUENCE [LARGE SCALE GENOMIC DNA]</scope>
    <source>
        <strain evidence="1 2">4137-cl</strain>
    </source>
</reference>
<dbReference type="SUPFAM" id="SSF47598">
    <property type="entry name" value="Ribbon-helix-helix"/>
    <property type="match status" value="1"/>
</dbReference>
<organism evidence="1 2">
    <name type="scientific">Anaeroselena agilis</name>
    <dbReference type="NCBI Taxonomy" id="3063788"/>
    <lineage>
        <taxon>Bacteria</taxon>
        <taxon>Bacillati</taxon>
        <taxon>Bacillota</taxon>
        <taxon>Negativicutes</taxon>
        <taxon>Acetonemataceae</taxon>
        <taxon>Anaeroselena</taxon>
    </lineage>
</organism>
<dbReference type="Gene3D" id="3.30.160.250">
    <property type="match status" value="1"/>
</dbReference>
<comment type="caution">
    <text evidence="1">The sequence shown here is derived from an EMBL/GenBank/DDBJ whole genome shotgun (WGS) entry which is preliminary data.</text>
</comment>
<proteinExistence type="predicted"/>
<dbReference type="Pfam" id="PF05534">
    <property type="entry name" value="HicB"/>
    <property type="match status" value="1"/>
</dbReference>
<dbReference type="InterPro" id="IPR051404">
    <property type="entry name" value="TA_system_antitoxin"/>
</dbReference>
<dbReference type="InterPro" id="IPR008651">
    <property type="entry name" value="Uncharacterised_HicB"/>
</dbReference>
<dbReference type="EMBL" id="JAUOZS010000001">
    <property type="protein sequence ID" value="MDT8903266.1"/>
    <property type="molecule type" value="Genomic_DNA"/>
</dbReference>
<name>A0ABU3P2L3_9FIRM</name>
<dbReference type="InterPro" id="IPR035069">
    <property type="entry name" value="TTHA1013/TTHA0281-like"/>
</dbReference>
<sequence>MNERRRDFAYYASLPYKIEFHPAAEGGYVASIPDLPGCITQGETSEETLRMIEDAKGAWIDAALAEGIAIPEPVPEADEYSGKFNLRIPRSLHRDLARRAEEEDVSLNTLATYLLSACMGKQLTTK</sequence>
<dbReference type="PANTHER" id="PTHR34504">
    <property type="entry name" value="ANTITOXIN HICB"/>
    <property type="match status" value="1"/>
</dbReference>
<dbReference type="PANTHER" id="PTHR34504:SF2">
    <property type="entry name" value="UPF0150 PROTEIN SSL0259"/>
    <property type="match status" value="1"/>
</dbReference>
<dbReference type="Proteomes" id="UP001254848">
    <property type="component" value="Unassembled WGS sequence"/>
</dbReference>
<evidence type="ECO:0000313" key="2">
    <source>
        <dbReference type="Proteomes" id="UP001254848"/>
    </source>
</evidence>
<dbReference type="SUPFAM" id="SSF143100">
    <property type="entry name" value="TTHA1013/TTHA0281-like"/>
    <property type="match status" value="1"/>
</dbReference>